<dbReference type="Proteomes" id="UP000573729">
    <property type="component" value="Unassembled WGS sequence"/>
</dbReference>
<proteinExistence type="predicted"/>
<protein>
    <submittedName>
        <fullName evidence="1">Uncharacterized protein</fullName>
    </submittedName>
</protein>
<comment type="caution">
    <text evidence="1">The sequence shown here is derived from an EMBL/GenBank/DDBJ whole genome shotgun (WGS) entry which is preliminary data.</text>
</comment>
<dbReference type="AlphaFoldDB" id="A0A7W7BUS6"/>
<sequence length="42" mass="4079">MPHPCVTGPVGIRVPAATLASIAATNLHGGIATVVTTADLLA</sequence>
<keyword evidence="2" id="KW-1185">Reference proteome</keyword>
<organism evidence="1 2">
    <name type="scientific">Microbacterium marinum</name>
    <dbReference type="NCBI Taxonomy" id="421115"/>
    <lineage>
        <taxon>Bacteria</taxon>
        <taxon>Bacillati</taxon>
        <taxon>Actinomycetota</taxon>
        <taxon>Actinomycetes</taxon>
        <taxon>Micrococcales</taxon>
        <taxon>Microbacteriaceae</taxon>
        <taxon>Microbacterium</taxon>
    </lineage>
</organism>
<evidence type="ECO:0000313" key="1">
    <source>
        <dbReference type="EMBL" id="MBB4668176.1"/>
    </source>
</evidence>
<name>A0A7W7BUS6_9MICO</name>
<accession>A0A7W7BUS6</accession>
<reference evidence="1 2" key="1">
    <citation type="submission" date="2020-08" db="EMBL/GenBank/DDBJ databases">
        <title>Sequencing the genomes of 1000 actinobacteria strains.</title>
        <authorList>
            <person name="Klenk H.-P."/>
        </authorList>
    </citation>
    <scope>NUCLEOTIDE SEQUENCE [LARGE SCALE GENOMIC DNA]</scope>
    <source>
        <strain evidence="1 2">DSM 24947</strain>
    </source>
</reference>
<dbReference type="RefSeq" id="WP_281385754.1">
    <property type="nucleotide sequence ID" value="NZ_JACHMD010000001.1"/>
</dbReference>
<dbReference type="EMBL" id="JACHMD010000001">
    <property type="protein sequence ID" value="MBB4668176.1"/>
    <property type="molecule type" value="Genomic_DNA"/>
</dbReference>
<evidence type="ECO:0000313" key="2">
    <source>
        <dbReference type="Proteomes" id="UP000573729"/>
    </source>
</evidence>
<gene>
    <name evidence="1" type="ORF">BKA24_002885</name>
</gene>